<accession>D3A925</accession>
<evidence type="ECO:0000313" key="1">
    <source>
        <dbReference type="EMBL" id="EFD01701.1"/>
    </source>
</evidence>
<proteinExistence type="predicted"/>
<reference evidence="1 2" key="1">
    <citation type="submission" date="2010-01" db="EMBL/GenBank/DDBJ databases">
        <authorList>
            <person name="Weinstock G."/>
            <person name="Sodergren E."/>
            <person name="Clifton S."/>
            <person name="Fulton L."/>
            <person name="Fulton B."/>
            <person name="Courtney L."/>
            <person name="Fronick C."/>
            <person name="Harrison M."/>
            <person name="Strong C."/>
            <person name="Farmer C."/>
            <person name="Delahaunty K."/>
            <person name="Markovic C."/>
            <person name="Hall O."/>
            <person name="Minx P."/>
            <person name="Tomlinson C."/>
            <person name="Mitreva M."/>
            <person name="Nelson J."/>
            <person name="Hou S."/>
            <person name="Wollam A."/>
            <person name="Pepin K.H."/>
            <person name="Johnson M."/>
            <person name="Bhonagiri V."/>
            <person name="Nash W.E."/>
            <person name="Warren W."/>
            <person name="Chinwalla A."/>
            <person name="Mardis E.R."/>
            <person name="Wilson R.K."/>
        </authorList>
    </citation>
    <scope>NUCLEOTIDE SEQUENCE [LARGE SCALE GENOMIC DNA]</scope>
    <source>
        <strain evidence="1 2">DSM 13479</strain>
    </source>
</reference>
<sequence length="51" mass="6247">MKARNSMESFYFCRRCKNRYDTAVPLTVHTFITKTSKYEHRIITIIFYAMY</sequence>
<dbReference type="Proteomes" id="UP000004968">
    <property type="component" value="Unassembled WGS sequence"/>
</dbReference>
<gene>
    <name evidence="1" type="ORF">CLOSTHATH_00095</name>
</gene>
<dbReference type="EMBL" id="ACIO01000009">
    <property type="protein sequence ID" value="EFD01701.1"/>
    <property type="molecule type" value="Genomic_DNA"/>
</dbReference>
<dbReference type="HOGENOM" id="CLU_3099633_0_0_9"/>
<name>D3A925_9FIRM</name>
<comment type="caution">
    <text evidence="1">The sequence shown here is derived from an EMBL/GenBank/DDBJ whole genome shotgun (WGS) entry which is preliminary data.</text>
</comment>
<organism evidence="1 2">
    <name type="scientific">Hungatella hathewayi DSM 13479</name>
    <dbReference type="NCBI Taxonomy" id="566550"/>
    <lineage>
        <taxon>Bacteria</taxon>
        <taxon>Bacillati</taxon>
        <taxon>Bacillota</taxon>
        <taxon>Clostridia</taxon>
        <taxon>Lachnospirales</taxon>
        <taxon>Lachnospiraceae</taxon>
        <taxon>Hungatella</taxon>
    </lineage>
</organism>
<evidence type="ECO:0000313" key="2">
    <source>
        <dbReference type="Proteomes" id="UP000004968"/>
    </source>
</evidence>
<protein>
    <submittedName>
        <fullName evidence="1">Uncharacterized protein</fullName>
    </submittedName>
</protein>
<dbReference type="AlphaFoldDB" id="D3A925"/>